<comment type="caution">
    <text evidence="1">The sequence shown here is derived from an EMBL/GenBank/DDBJ whole genome shotgun (WGS) entry which is preliminary data.</text>
</comment>
<sequence>MKRKTSKSKPRELTISTTELSRFGMGVMNKALKVVNTAKQGKITIRLEKQ</sequence>
<name>A0A081RLP6_9ARCH</name>
<reference evidence="1 2" key="1">
    <citation type="submission" date="2014-06" db="EMBL/GenBank/DDBJ databases">
        <authorList>
            <person name="Ngugi D.K."/>
            <person name="Blom J."/>
            <person name="Alam I."/>
            <person name="Rashid M."/>
            <person name="Ba Alawi W."/>
            <person name="Zhang G."/>
            <person name="Hikmawan T."/>
            <person name="Guan Y."/>
            <person name="Antunes A."/>
            <person name="Siam R."/>
            <person name="ElDorry H."/>
            <person name="Bajic V."/>
            <person name="Stingl U."/>
        </authorList>
    </citation>
    <scope>NUCLEOTIDE SEQUENCE [LARGE SCALE GENOMIC DNA]</scope>
    <source>
        <strain evidence="1">SCGC AAA799-N04</strain>
    </source>
</reference>
<dbReference type="PATRIC" id="fig|1502293.3.peg.1356"/>
<dbReference type="EMBL" id="JOKN01000032">
    <property type="protein sequence ID" value="KEQ56119.1"/>
    <property type="molecule type" value="Genomic_DNA"/>
</dbReference>
<dbReference type="AlphaFoldDB" id="A0A081RLP6"/>
<protein>
    <submittedName>
        <fullName evidence="1">Uncharacterized protein</fullName>
    </submittedName>
</protein>
<keyword evidence="2" id="KW-1185">Reference proteome</keyword>
<evidence type="ECO:0000313" key="1">
    <source>
        <dbReference type="EMBL" id="KEQ56119.1"/>
    </source>
</evidence>
<gene>
    <name evidence="1" type="ORF">AAA799N04_01465</name>
</gene>
<dbReference type="Proteomes" id="UP000028059">
    <property type="component" value="Unassembled WGS sequence"/>
</dbReference>
<accession>A0A081RLP6</accession>
<proteinExistence type="predicted"/>
<evidence type="ECO:0000313" key="2">
    <source>
        <dbReference type="Proteomes" id="UP000028059"/>
    </source>
</evidence>
<organism evidence="1 2">
    <name type="scientific">Marine Group I thaumarchaeote SCGC AAA799-N04</name>
    <dbReference type="NCBI Taxonomy" id="1502293"/>
    <lineage>
        <taxon>Archaea</taxon>
        <taxon>Nitrososphaerota</taxon>
        <taxon>Marine Group I</taxon>
    </lineage>
</organism>